<evidence type="ECO:0000256" key="32">
    <source>
        <dbReference type="SAM" id="Phobius"/>
    </source>
</evidence>
<evidence type="ECO:0000313" key="36">
    <source>
        <dbReference type="Proteomes" id="UP001108240"/>
    </source>
</evidence>
<dbReference type="GO" id="GO:0005886">
    <property type="term" value="C:plasma membrane"/>
    <property type="evidence" value="ECO:0007669"/>
    <property type="project" value="UniProtKB-SubCell"/>
</dbReference>
<dbReference type="InterPro" id="IPR003598">
    <property type="entry name" value="Ig_sub2"/>
</dbReference>
<reference evidence="35" key="1">
    <citation type="submission" date="2025-08" db="UniProtKB">
        <authorList>
            <consortium name="Ensembl"/>
        </authorList>
    </citation>
    <scope>IDENTIFICATION</scope>
</reference>
<comment type="similarity">
    <text evidence="30">Belongs to the protein kinase superfamily. Tyr protein kinase family. CSF-1/PDGF receptor subfamily.</text>
</comment>
<evidence type="ECO:0000256" key="25">
    <source>
        <dbReference type="PIRSR" id="PIRSR000615-1"/>
    </source>
</evidence>
<dbReference type="InterPro" id="IPR013783">
    <property type="entry name" value="Ig-like_fold"/>
</dbReference>
<evidence type="ECO:0000256" key="31">
    <source>
        <dbReference type="SAM" id="MobiDB-lite"/>
    </source>
</evidence>
<keyword evidence="20" id="KW-0325">Glycoprotein</keyword>
<evidence type="ECO:0000256" key="1">
    <source>
        <dbReference type="ARBA" id="ARBA00004251"/>
    </source>
</evidence>
<evidence type="ECO:0000256" key="26">
    <source>
        <dbReference type="PIRSR" id="PIRSR000615-2"/>
    </source>
</evidence>
<accession>A0A8C1DWB3</accession>
<feature type="binding site" evidence="26">
    <location>
        <begin position="626"/>
        <end position="632"/>
    </location>
    <ligand>
        <name>ATP</name>
        <dbReference type="ChEBI" id="CHEBI:30616"/>
    </ligand>
</feature>
<keyword evidence="13 26" id="KW-0067">ATP-binding</keyword>
<keyword evidence="15 32" id="KW-1133">Transmembrane helix</keyword>
<evidence type="ECO:0000256" key="23">
    <source>
        <dbReference type="ARBA" id="ARBA00030503"/>
    </source>
</evidence>
<protein>
    <recommendedName>
        <fullName evidence="3">Platelet-derived growth factor receptor alpha</fullName>
        <ecNumber evidence="2">2.7.10.1</ecNumber>
    </recommendedName>
    <alternativeName>
        <fullName evidence="23">Alpha platelet-derived growth factor receptor</fullName>
    </alternativeName>
    <alternativeName>
        <fullName evidence="22">Alpha-type platelet-derived growth factor receptor</fullName>
    </alternativeName>
</protein>
<keyword evidence="16 32" id="KW-0472">Membrane</keyword>
<dbReference type="AlphaFoldDB" id="A0A8C1DWB3"/>
<dbReference type="PROSITE" id="PS00240">
    <property type="entry name" value="RECEPTOR_TYR_KIN_III"/>
    <property type="match status" value="1"/>
</dbReference>
<dbReference type="PROSITE" id="PS50011">
    <property type="entry name" value="PROTEIN_KINASE_DOM"/>
    <property type="match status" value="1"/>
</dbReference>
<dbReference type="PROSITE" id="PS50835">
    <property type="entry name" value="IG_LIKE"/>
    <property type="match status" value="2"/>
</dbReference>
<dbReference type="Gene3D" id="2.60.40.10">
    <property type="entry name" value="Immunoglobulins"/>
    <property type="match status" value="5"/>
</dbReference>
<evidence type="ECO:0000256" key="10">
    <source>
        <dbReference type="ARBA" id="ARBA00022737"/>
    </source>
</evidence>
<keyword evidence="9 30" id="KW-0812">Transmembrane</keyword>
<keyword evidence="27" id="KW-0460">Magnesium</keyword>
<dbReference type="PROSITE" id="PS00107">
    <property type="entry name" value="PROTEIN_KINASE_ATP"/>
    <property type="match status" value="1"/>
</dbReference>
<dbReference type="FunFam" id="2.60.40.10:FF:000720">
    <property type="entry name" value="Platelet-derived growth factor receptor alpha"/>
    <property type="match status" value="1"/>
</dbReference>
<dbReference type="InterPro" id="IPR020635">
    <property type="entry name" value="Tyr_kinase_cat_dom"/>
</dbReference>
<dbReference type="InterPro" id="IPR001245">
    <property type="entry name" value="Ser-Thr/Tyr_kinase_cat_dom"/>
</dbReference>
<evidence type="ECO:0000313" key="35">
    <source>
        <dbReference type="Ensembl" id="ENSCCRP00000068527.2"/>
    </source>
</evidence>
<proteinExistence type="inferred from homology"/>
<keyword evidence="6" id="KW-0145">Chemotaxis</keyword>
<feature type="region of interest" description="Disordered" evidence="31">
    <location>
        <begin position="941"/>
        <end position="1001"/>
    </location>
</feature>
<organism evidence="35 36">
    <name type="scientific">Cyprinus carpio carpio</name>
    <dbReference type="NCBI Taxonomy" id="630221"/>
    <lineage>
        <taxon>Eukaryota</taxon>
        <taxon>Metazoa</taxon>
        <taxon>Chordata</taxon>
        <taxon>Craniata</taxon>
        <taxon>Vertebrata</taxon>
        <taxon>Euteleostomi</taxon>
        <taxon>Actinopterygii</taxon>
        <taxon>Neopterygii</taxon>
        <taxon>Teleostei</taxon>
        <taxon>Ostariophysi</taxon>
        <taxon>Cypriniformes</taxon>
        <taxon>Cyprinidae</taxon>
        <taxon>Cyprininae</taxon>
        <taxon>Cyprinus</taxon>
    </lineage>
</organism>
<feature type="binding site" evidence="27">
    <location>
        <position position="777"/>
    </location>
    <ligand>
        <name>Mg(2+)</name>
        <dbReference type="ChEBI" id="CHEBI:18420"/>
    </ligand>
</feature>
<evidence type="ECO:0000256" key="24">
    <source>
        <dbReference type="ARBA" id="ARBA00051243"/>
    </source>
</evidence>
<comment type="subcellular location">
    <subcellularLocation>
        <location evidence="1">Cell membrane</location>
        <topology evidence="1">Single-pass type I membrane protein</topology>
    </subcellularLocation>
    <subcellularLocation>
        <location evidence="30">Membrane</location>
        <topology evidence="30">Single-pass type I membrane protein</topology>
    </subcellularLocation>
</comment>
<keyword evidence="21 30" id="KW-0393">Immunoglobulin domain</keyword>
<dbReference type="InterPro" id="IPR000719">
    <property type="entry name" value="Prot_kinase_dom"/>
</dbReference>
<dbReference type="InterPro" id="IPR036179">
    <property type="entry name" value="Ig-like_dom_sf"/>
</dbReference>
<evidence type="ECO:0000256" key="22">
    <source>
        <dbReference type="ARBA" id="ARBA00029782"/>
    </source>
</evidence>
<dbReference type="GO" id="GO:0006935">
    <property type="term" value="P:chemotaxis"/>
    <property type="evidence" value="ECO:0007669"/>
    <property type="project" value="UniProtKB-KW"/>
</dbReference>
<dbReference type="Pfam" id="PF07714">
    <property type="entry name" value="PK_Tyr_Ser-Thr"/>
    <property type="match status" value="2"/>
</dbReference>
<dbReference type="InterPro" id="IPR011009">
    <property type="entry name" value="Kinase-like_dom_sf"/>
</dbReference>
<evidence type="ECO:0000256" key="12">
    <source>
        <dbReference type="ARBA" id="ARBA00022777"/>
    </source>
</evidence>
<dbReference type="PRINTS" id="PR01832">
    <property type="entry name" value="VEGFRECEPTOR"/>
</dbReference>
<dbReference type="GO" id="GO:0048407">
    <property type="term" value="F:platelet-derived growth factor binding"/>
    <property type="evidence" value="ECO:0007669"/>
    <property type="project" value="TreeGrafter"/>
</dbReference>
<evidence type="ECO:0000259" key="34">
    <source>
        <dbReference type="PROSITE" id="PS50835"/>
    </source>
</evidence>
<dbReference type="SUPFAM" id="SSF48726">
    <property type="entry name" value="Immunoglobulin"/>
    <property type="match status" value="4"/>
</dbReference>
<evidence type="ECO:0000256" key="8">
    <source>
        <dbReference type="ARBA" id="ARBA00022679"/>
    </source>
</evidence>
<dbReference type="SMART" id="SM00408">
    <property type="entry name" value="IGc2"/>
    <property type="match status" value="1"/>
</dbReference>
<keyword evidence="12" id="KW-0418">Kinase</keyword>
<keyword evidence="11 26" id="KW-0547">Nucleotide-binding</keyword>
<evidence type="ECO:0000256" key="18">
    <source>
        <dbReference type="ARBA" id="ARBA00023157"/>
    </source>
</evidence>
<feature type="binding site" evidence="27">
    <location>
        <position position="523"/>
    </location>
    <ligand>
        <name>Mg(2+)</name>
        <dbReference type="ChEBI" id="CHEBI:18420"/>
    </ligand>
</feature>
<evidence type="ECO:0000256" key="21">
    <source>
        <dbReference type="ARBA" id="ARBA00023319"/>
    </source>
</evidence>
<evidence type="ECO:0000256" key="9">
    <source>
        <dbReference type="ARBA" id="ARBA00022692"/>
    </source>
</evidence>
<evidence type="ECO:0000256" key="7">
    <source>
        <dbReference type="ARBA" id="ARBA00022553"/>
    </source>
</evidence>
<dbReference type="GeneTree" id="ENSGT00940000156021"/>
<feature type="active site" description="Proton acceptor" evidence="25">
    <location>
        <position position="772"/>
    </location>
</feature>
<keyword evidence="5" id="KW-1003">Cell membrane</keyword>
<dbReference type="SMART" id="SM00219">
    <property type="entry name" value="TyrKc"/>
    <property type="match status" value="1"/>
</dbReference>
<evidence type="ECO:0000256" key="17">
    <source>
        <dbReference type="ARBA" id="ARBA00023137"/>
    </source>
</evidence>
<dbReference type="GO" id="GO:0043235">
    <property type="term" value="C:receptor complex"/>
    <property type="evidence" value="ECO:0007669"/>
    <property type="project" value="TreeGrafter"/>
</dbReference>
<evidence type="ECO:0000256" key="3">
    <source>
        <dbReference type="ARBA" id="ARBA00016938"/>
    </source>
</evidence>
<keyword evidence="17" id="KW-0829">Tyrosine-protein kinase</keyword>
<dbReference type="Ensembl" id="ENSCCRT00000074266.2">
    <property type="protein sequence ID" value="ENSCCRP00000068527.2"/>
    <property type="gene ID" value="ENSCCRG00000033797.2"/>
</dbReference>
<evidence type="ECO:0000256" key="11">
    <source>
        <dbReference type="ARBA" id="ARBA00022741"/>
    </source>
</evidence>
<evidence type="ECO:0000256" key="28">
    <source>
        <dbReference type="PIRSR" id="PIRSR000615-4"/>
    </source>
</evidence>
<evidence type="ECO:0000256" key="4">
    <source>
        <dbReference type="ARBA" id="ARBA00022473"/>
    </source>
</evidence>
<evidence type="ECO:0000256" key="13">
    <source>
        <dbReference type="ARBA" id="ARBA00022840"/>
    </source>
</evidence>
<dbReference type="Gene3D" id="1.10.510.10">
    <property type="entry name" value="Transferase(Phosphotransferase) domain 1"/>
    <property type="match status" value="1"/>
</dbReference>
<evidence type="ECO:0000256" key="2">
    <source>
        <dbReference type="ARBA" id="ARBA00011902"/>
    </source>
</evidence>
<dbReference type="GO" id="GO:0005018">
    <property type="term" value="F:platelet-derived growth factor alpha-receptor activity"/>
    <property type="evidence" value="ECO:0007669"/>
    <property type="project" value="TreeGrafter"/>
</dbReference>
<feature type="binding site" evidence="26">
    <location>
        <position position="776"/>
    </location>
    <ligand>
        <name>ATP</name>
        <dbReference type="ChEBI" id="CHEBI:30616"/>
    </ligand>
</feature>
<feature type="binding site" evidence="27">
    <location>
        <position position="790"/>
    </location>
    <ligand>
        <name>Mg(2+)</name>
        <dbReference type="ChEBI" id="CHEBI:18420"/>
    </ligand>
</feature>
<keyword evidence="36" id="KW-1185">Reference proteome</keyword>
<dbReference type="EC" id="2.7.10.1" evidence="2"/>
<keyword evidence="18" id="KW-1015">Disulfide bond</keyword>
<dbReference type="FunFam" id="3.30.200.20:FF:000025">
    <property type="entry name" value="Platelet-derived growth factor receptor alpha"/>
    <property type="match status" value="1"/>
</dbReference>
<keyword evidence="10" id="KW-0677">Repeat</keyword>
<feature type="compositionally biased region" description="Basic and acidic residues" evidence="31">
    <location>
        <begin position="941"/>
        <end position="954"/>
    </location>
</feature>
<dbReference type="InterPro" id="IPR050122">
    <property type="entry name" value="RTK"/>
</dbReference>
<dbReference type="SMART" id="SM00409">
    <property type="entry name" value="IG"/>
    <property type="match status" value="3"/>
</dbReference>
<evidence type="ECO:0000259" key="33">
    <source>
        <dbReference type="PROSITE" id="PS50011"/>
    </source>
</evidence>
<keyword evidence="19 30" id="KW-0675">Receptor</keyword>
<feature type="domain" description="Ig-like" evidence="34">
    <location>
        <begin position="184"/>
        <end position="263"/>
    </location>
</feature>
<name>A0A8C1DWB3_CYPCA</name>
<sequence>MYPELPQSVLAPVMWPQRDSMEVSLHSTFRLTCRGQTELSWNSPVYLHDQIDTAKKGLFISTVTVGNATAAHTGEYICYYDSSNNTEETSIYIYVPDPETPFVPSMSPFENHVLTSHDEMEIPCRVTDPSTTVSLIHIETNQVLSSVYDSKRGFIGFFGAGTYVCRALINGQKHDTEKKALLVGETITVDCVARGSEMLEDHWKYPGKLADRGVKTVKENKRDLEIHYTLTVTNASPKDSGVYACSITDIMSNESQTKQLTITVYESEFVRINPVTGPVETARLDEVREFRVDIQSFPAPKVIWLKDGSVLGDVAAEITTNLLKIDEISYEGVLTLIRAKAEDSGNYTIRAETDSQIISLLTVPPVIVDLMDIHHGSAAGQEVVCAASGSPTPDVDWYICKNIKHCANDSSQWMPLPINSTDITVELQMNEDNNVESQVIFHHLESTIAVRCLARNDMGAVSREVKLVSNGLHSELTVAAAVLVLLVIVIISLIVLLIIWKQKPRYEIRWRVIESVSPDGHEYIYVDPMQLPYDSRWEFPRDSLVLGRVLGSGAFGKVVEGTAYRLSRSQPVMKVAVKMLKPTARSSEKQALMSELKIMTHLGPHLNIVNLLGACTKSGPIYIITEYCFYGDLVNYLHKNRDGFLSRHTEKGKKGLDIFGINPADESSRSYVILSFEGKGDYMDMKQADTMQYVPMLEMNETSKYSPLQRSDYDHPPSQRQFNGWFGMLWSGLNLLSDDTNEGLTTVDLLSFTYQVARGMEFLASKNCVHRDLAARNVLLSQGKIVKICDFGLARDIMHDNNYVSKGSVKLEQSSSNTCSLFSLSHIDFPSRGTPYPGMVVDSSFYNKIKSGYRMAKPEHASSEVYELMMKCWNSEPEKRPSFHSLSDTVASLLPSGYKRCYERVNHDFLKSDHPAVTRVQCTDNEDVYMGVLYKNQGKLKDRESGFDEQRHSSDSGYIIPLPDLDPLSNEEYSKRNRHSSQTSEESAIETGSSSSITKREGETLEDITLLDEMCLDSGELVEYSFL</sequence>
<dbReference type="Pfam" id="PF25305">
    <property type="entry name" value="Ig_PDGFR_d4"/>
    <property type="match status" value="1"/>
</dbReference>
<dbReference type="FunFam" id="1.10.510.10:FF:001346">
    <property type="entry name" value="Uncharacterized protein"/>
    <property type="match status" value="1"/>
</dbReference>
<dbReference type="FunFam" id="2.60.40.10:FF:000223">
    <property type="entry name" value="Platelet-derived growth factor receptor beta"/>
    <property type="match status" value="1"/>
</dbReference>
<dbReference type="SUPFAM" id="SSF56112">
    <property type="entry name" value="Protein kinase-like (PK-like)"/>
    <property type="match status" value="1"/>
</dbReference>
<feature type="binding site" evidence="26 29">
    <location>
        <position position="578"/>
    </location>
    <ligand>
        <name>ATP</name>
        <dbReference type="ChEBI" id="CHEBI:30616"/>
    </ligand>
</feature>
<keyword evidence="7" id="KW-0597">Phosphoprotein</keyword>
<evidence type="ECO:0000256" key="19">
    <source>
        <dbReference type="ARBA" id="ARBA00023170"/>
    </source>
</evidence>
<dbReference type="InterPro" id="IPR003599">
    <property type="entry name" value="Ig_sub"/>
</dbReference>
<evidence type="ECO:0000256" key="15">
    <source>
        <dbReference type="ARBA" id="ARBA00022989"/>
    </source>
</evidence>
<feature type="site" description="Important for interaction with phosphotyrosine-binding proteins" evidence="28">
    <location>
        <position position="902"/>
    </location>
</feature>
<dbReference type="Pfam" id="PF22854">
    <property type="entry name" value="VEGFR1-3_N_Ig-like"/>
    <property type="match status" value="1"/>
</dbReference>
<dbReference type="GO" id="GO:0001667">
    <property type="term" value="P:ameboidal-type cell migration"/>
    <property type="evidence" value="ECO:0007669"/>
    <property type="project" value="UniProtKB-ARBA"/>
</dbReference>
<evidence type="ECO:0000256" key="27">
    <source>
        <dbReference type="PIRSR" id="PIRSR000615-3"/>
    </source>
</evidence>
<feature type="transmembrane region" description="Helical" evidence="32">
    <location>
        <begin position="476"/>
        <end position="500"/>
    </location>
</feature>
<dbReference type="GO" id="GO:0048701">
    <property type="term" value="P:embryonic cranial skeleton morphogenesis"/>
    <property type="evidence" value="ECO:0007669"/>
    <property type="project" value="TreeGrafter"/>
</dbReference>
<evidence type="ECO:0000256" key="29">
    <source>
        <dbReference type="PROSITE-ProRule" id="PRU10141"/>
    </source>
</evidence>
<dbReference type="Proteomes" id="UP001108240">
    <property type="component" value="Unplaced"/>
</dbReference>
<dbReference type="PROSITE" id="PS00109">
    <property type="entry name" value="PROTEIN_KINASE_TYR"/>
    <property type="match status" value="1"/>
</dbReference>
<evidence type="ECO:0000256" key="20">
    <source>
        <dbReference type="ARBA" id="ARBA00023180"/>
    </source>
</evidence>
<keyword evidence="8" id="KW-0808">Transferase</keyword>
<dbReference type="GO" id="GO:0005524">
    <property type="term" value="F:ATP binding"/>
    <property type="evidence" value="ECO:0007669"/>
    <property type="project" value="UniProtKB-UniRule"/>
</dbReference>
<dbReference type="InterPro" id="IPR013098">
    <property type="entry name" value="Ig_I-set"/>
</dbReference>
<feature type="compositionally biased region" description="Polar residues" evidence="31">
    <location>
        <begin position="980"/>
        <end position="997"/>
    </location>
</feature>
<evidence type="ECO:0000256" key="16">
    <source>
        <dbReference type="ARBA" id="ARBA00023136"/>
    </source>
</evidence>
<keyword evidence="27" id="KW-0479">Metal-binding</keyword>
<dbReference type="Gene3D" id="3.30.200.20">
    <property type="entry name" value="Phosphorylase Kinase, domain 1"/>
    <property type="match status" value="1"/>
</dbReference>
<evidence type="ECO:0000256" key="6">
    <source>
        <dbReference type="ARBA" id="ARBA00022500"/>
    </source>
</evidence>
<reference evidence="35" key="2">
    <citation type="submission" date="2025-09" db="UniProtKB">
        <authorList>
            <consortium name="Ensembl"/>
        </authorList>
    </citation>
    <scope>IDENTIFICATION</scope>
</reference>
<feature type="domain" description="Ig-like" evidence="34">
    <location>
        <begin position="365"/>
        <end position="468"/>
    </location>
</feature>
<dbReference type="PANTHER" id="PTHR24416:SF52">
    <property type="entry name" value="PLATELET-DERIVED GROWTH FACTOR RECEPTOR ALPHA"/>
    <property type="match status" value="1"/>
</dbReference>
<dbReference type="InterPro" id="IPR001824">
    <property type="entry name" value="Tyr_kinase_rcpt_3_CS"/>
</dbReference>
<dbReference type="PANTHER" id="PTHR24416">
    <property type="entry name" value="TYROSINE-PROTEIN KINASE RECEPTOR"/>
    <property type="match status" value="1"/>
</dbReference>
<feature type="domain" description="Protein kinase" evidence="33">
    <location>
        <begin position="544"/>
        <end position="910"/>
    </location>
</feature>
<evidence type="ECO:0000256" key="5">
    <source>
        <dbReference type="ARBA" id="ARBA00022475"/>
    </source>
</evidence>
<keyword evidence="14" id="KW-0832">Ubl conjugation</keyword>
<keyword evidence="4" id="KW-0217">Developmental protein</keyword>
<feature type="binding site" evidence="26">
    <location>
        <begin position="551"/>
        <end position="558"/>
    </location>
    <ligand>
        <name>ATP</name>
        <dbReference type="ChEBI" id="CHEBI:30616"/>
    </ligand>
</feature>
<evidence type="ECO:0000256" key="14">
    <source>
        <dbReference type="ARBA" id="ARBA00022843"/>
    </source>
</evidence>
<dbReference type="Pfam" id="PF07679">
    <property type="entry name" value="I-set"/>
    <property type="match status" value="2"/>
</dbReference>
<dbReference type="InterPro" id="IPR017441">
    <property type="entry name" value="Protein_kinase_ATP_BS"/>
</dbReference>
<dbReference type="GO" id="GO:0046872">
    <property type="term" value="F:metal ion binding"/>
    <property type="evidence" value="ECO:0007669"/>
    <property type="project" value="UniProtKB-KW"/>
</dbReference>
<dbReference type="InterPro" id="IPR008266">
    <property type="entry name" value="Tyr_kinase_AS"/>
</dbReference>
<comment type="catalytic activity">
    <reaction evidence="24">
        <text>L-tyrosyl-[protein] + ATP = O-phospho-L-tyrosyl-[protein] + ADP + H(+)</text>
        <dbReference type="Rhea" id="RHEA:10596"/>
        <dbReference type="Rhea" id="RHEA-COMP:10136"/>
        <dbReference type="Rhea" id="RHEA-COMP:20101"/>
        <dbReference type="ChEBI" id="CHEBI:15378"/>
        <dbReference type="ChEBI" id="CHEBI:30616"/>
        <dbReference type="ChEBI" id="CHEBI:46858"/>
        <dbReference type="ChEBI" id="CHEBI:61978"/>
        <dbReference type="ChEBI" id="CHEBI:456216"/>
        <dbReference type="EC" id="2.7.10.1"/>
    </reaction>
</comment>
<dbReference type="InterPro" id="IPR007110">
    <property type="entry name" value="Ig-like_dom"/>
</dbReference>
<evidence type="ECO:0000256" key="30">
    <source>
        <dbReference type="RuleBase" id="RU000311"/>
    </source>
</evidence>
<dbReference type="PIRSF" id="PIRSF000615">
    <property type="entry name" value="TyrPK_CSF1-R"/>
    <property type="match status" value="1"/>
</dbReference>
<dbReference type="InterPro" id="IPR055238">
    <property type="entry name" value="VEGFR1-3_N_Ig-like"/>
</dbReference>